<proteinExistence type="predicted"/>
<reference evidence="1 2" key="1">
    <citation type="journal article" date="2018" name="Front. Plant Sci.">
        <title>Red Clover (Trifolium pratense) and Zigzag Clover (T. medium) - A Picture of Genomic Similarities and Differences.</title>
        <authorList>
            <person name="Dluhosova J."/>
            <person name="Istvanek J."/>
            <person name="Nedelnik J."/>
            <person name="Repkova J."/>
        </authorList>
    </citation>
    <scope>NUCLEOTIDE SEQUENCE [LARGE SCALE GENOMIC DNA]</scope>
    <source>
        <strain evidence="2">cv. 10/8</strain>
        <tissue evidence="1">Leaf</tissue>
    </source>
</reference>
<comment type="caution">
    <text evidence="1">The sequence shown here is derived from an EMBL/GenBank/DDBJ whole genome shotgun (WGS) entry which is preliminary data.</text>
</comment>
<evidence type="ECO:0000313" key="2">
    <source>
        <dbReference type="Proteomes" id="UP000265520"/>
    </source>
</evidence>
<organism evidence="1 2">
    <name type="scientific">Trifolium medium</name>
    <dbReference type="NCBI Taxonomy" id="97028"/>
    <lineage>
        <taxon>Eukaryota</taxon>
        <taxon>Viridiplantae</taxon>
        <taxon>Streptophyta</taxon>
        <taxon>Embryophyta</taxon>
        <taxon>Tracheophyta</taxon>
        <taxon>Spermatophyta</taxon>
        <taxon>Magnoliopsida</taxon>
        <taxon>eudicotyledons</taxon>
        <taxon>Gunneridae</taxon>
        <taxon>Pentapetalae</taxon>
        <taxon>rosids</taxon>
        <taxon>fabids</taxon>
        <taxon>Fabales</taxon>
        <taxon>Fabaceae</taxon>
        <taxon>Papilionoideae</taxon>
        <taxon>50 kb inversion clade</taxon>
        <taxon>NPAAA clade</taxon>
        <taxon>Hologalegina</taxon>
        <taxon>IRL clade</taxon>
        <taxon>Trifolieae</taxon>
        <taxon>Trifolium</taxon>
    </lineage>
</organism>
<dbReference type="EMBL" id="LXQA010329701">
    <property type="protein sequence ID" value="MCI44365.1"/>
    <property type="molecule type" value="Genomic_DNA"/>
</dbReference>
<evidence type="ECO:0000313" key="1">
    <source>
        <dbReference type="EMBL" id="MCI44365.1"/>
    </source>
</evidence>
<dbReference type="AlphaFoldDB" id="A0A392S8Z1"/>
<name>A0A392S8Z1_9FABA</name>
<keyword evidence="2" id="KW-1185">Reference proteome</keyword>
<feature type="non-terminal residue" evidence="1">
    <location>
        <position position="1"/>
    </location>
</feature>
<feature type="non-terminal residue" evidence="1">
    <location>
        <position position="110"/>
    </location>
</feature>
<dbReference type="Proteomes" id="UP000265520">
    <property type="component" value="Unassembled WGS sequence"/>
</dbReference>
<accession>A0A392S8Z1</accession>
<sequence>VWRTDPIVARVGTRVVVAGGVCEFEDDPLAVEMYDMESRTWVMCPSMPTMLKTVPASTWLSVAVVGESMFVTEKNSGVTYSFNTITMNWKGPYNLCPDESVFYSVTGILS</sequence>
<dbReference type="Gene3D" id="2.120.10.80">
    <property type="entry name" value="Kelch-type beta propeller"/>
    <property type="match status" value="1"/>
</dbReference>
<protein>
    <submittedName>
        <fullName evidence="1">F-box/kelch-repeat protein</fullName>
    </submittedName>
</protein>
<dbReference type="InterPro" id="IPR006652">
    <property type="entry name" value="Kelch_1"/>
</dbReference>
<dbReference type="SUPFAM" id="SSF117281">
    <property type="entry name" value="Kelch motif"/>
    <property type="match status" value="1"/>
</dbReference>
<dbReference type="Pfam" id="PF01344">
    <property type="entry name" value="Kelch_1"/>
    <property type="match status" value="1"/>
</dbReference>
<dbReference type="InterPro" id="IPR015915">
    <property type="entry name" value="Kelch-typ_b-propeller"/>
</dbReference>